<evidence type="ECO:0000256" key="9">
    <source>
        <dbReference type="ARBA" id="ARBA00023180"/>
    </source>
</evidence>
<feature type="domain" description="Ig-like" evidence="13">
    <location>
        <begin position="6"/>
        <end position="132"/>
    </location>
</feature>
<keyword evidence="9" id="KW-0325">Glycoprotein</keyword>
<keyword evidence="10" id="KW-0393">Immunoglobulin domain</keyword>
<evidence type="ECO:0000256" key="11">
    <source>
        <dbReference type="SAM" id="Phobius"/>
    </source>
</evidence>
<name>A0A0P7UC35_SCLFO</name>
<feature type="domain" description="Ig-like" evidence="13">
    <location>
        <begin position="140"/>
        <end position="233"/>
    </location>
</feature>
<evidence type="ECO:0000313" key="14">
    <source>
        <dbReference type="EMBL" id="KPP57550.1"/>
    </source>
</evidence>
<dbReference type="GO" id="GO:0042130">
    <property type="term" value="P:negative regulation of T cell proliferation"/>
    <property type="evidence" value="ECO:0007669"/>
    <property type="project" value="TreeGrafter"/>
</dbReference>
<keyword evidence="6 11" id="KW-0472">Membrane</keyword>
<dbReference type="SUPFAM" id="SSF48726">
    <property type="entry name" value="Immunoglobulin"/>
    <property type="match status" value="2"/>
</dbReference>
<feature type="transmembrane region" description="Helical" evidence="11">
    <location>
        <begin position="253"/>
        <end position="275"/>
    </location>
</feature>
<comment type="caution">
    <text evidence="14">The sequence shown here is derived from an EMBL/GenBank/DDBJ whole genome shotgun (WGS) entry which is preliminary data.</text>
</comment>
<dbReference type="InterPro" id="IPR003599">
    <property type="entry name" value="Ig_sub"/>
</dbReference>
<dbReference type="PANTHER" id="PTHR25466">
    <property type="entry name" value="T-LYMPHOCYTE ACTIVATION ANTIGEN"/>
    <property type="match status" value="1"/>
</dbReference>
<evidence type="ECO:0000256" key="6">
    <source>
        <dbReference type="ARBA" id="ARBA00023136"/>
    </source>
</evidence>
<dbReference type="InterPro" id="IPR013783">
    <property type="entry name" value="Ig-like_fold"/>
</dbReference>
<sequence>MAPCGPALLLLVFVSLLPCLHAGMIKLQCKNENVGIYRQNSLLSCSVKDFSPDVTVILVIWKKSGKSIFTFYAEKTTFEDEDPRLQFAEPNWTPNNMNISLLLKNTQIADAGQYECMVVTDAGEDKGQTSLQVRALYSKPTVCSFPEKNIEEHMKVTLYCNASGGYPPGRMQWLDKYNTDWTASSETRVVQEEDKRTTLISKFTVLQATSVNPWYKCVLYDSDGNRQGEAKYTLSFASKDHPPEKSTQRKNTVTITAVVVVLGSLACGLLVLLLLQRRRLR</sequence>
<dbReference type="GO" id="GO:0031295">
    <property type="term" value="P:T cell costimulation"/>
    <property type="evidence" value="ECO:0007669"/>
    <property type="project" value="TreeGrafter"/>
</dbReference>
<dbReference type="InterPro" id="IPR013162">
    <property type="entry name" value="CD80_C2-set"/>
</dbReference>
<dbReference type="InterPro" id="IPR036179">
    <property type="entry name" value="Ig-like_dom_sf"/>
</dbReference>
<evidence type="ECO:0000256" key="10">
    <source>
        <dbReference type="ARBA" id="ARBA00023319"/>
    </source>
</evidence>
<dbReference type="PANTHER" id="PTHR25466:SF9">
    <property type="entry name" value="FIBRONECTIN TYPE-III DOMAIN-CONTAINING PROTEIN"/>
    <property type="match status" value="1"/>
</dbReference>
<feature type="non-terminal residue" evidence="14">
    <location>
        <position position="281"/>
    </location>
</feature>
<reference evidence="14 15" key="1">
    <citation type="submission" date="2015-08" db="EMBL/GenBank/DDBJ databases">
        <title>The genome of the Asian arowana (Scleropages formosus).</title>
        <authorList>
            <person name="Tan M.H."/>
            <person name="Gan H.M."/>
            <person name="Croft L.J."/>
            <person name="Austin C.M."/>
        </authorList>
    </citation>
    <scope>NUCLEOTIDE SEQUENCE [LARGE SCALE GENOMIC DNA]</scope>
    <source>
        <strain evidence="14">Aro1</strain>
    </source>
</reference>
<evidence type="ECO:0000256" key="8">
    <source>
        <dbReference type="ARBA" id="ARBA00023170"/>
    </source>
</evidence>
<feature type="signal peptide" evidence="12">
    <location>
        <begin position="1"/>
        <end position="22"/>
    </location>
</feature>
<evidence type="ECO:0000256" key="2">
    <source>
        <dbReference type="ARBA" id="ARBA00022475"/>
    </source>
</evidence>
<keyword evidence="7" id="KW-1015">Disulfide bond</keyword>
<dbReference type="GO" id="GO:0009897">
    <property type="term" value="C:external side of plasma membrane"/>
    <property type="evidence" value="ECO:0007669"/>
    <property type="project" value="TreeGrafter"/>
</dbReference>
<keyword evidence="4 12" id="KW-0732">Signal</keyword>
<evidence type="ECO:0000259" key="13">
    <source>
        <dbReference type="PROSITE" id="PS50835"/>
    </source>
</evidence>
<keyword evidence="2" id="KW-1003">Cell membrane</keyword>
<evidence type="ECO:0000256" key="7">
    <source>
        <dbReference type="ARBA" id="ARBA00023157"/>
    </source>
</evidence>
<evidence type="ECO:0000256" key="1">
    <source>
        <dbReference type="ARBA" id="ARBA00004251"/>
    </source>
</evidence>
<dbReference type="GO" id="GO:0006955">
    <property type="term" value="P:immune response"/>
    <property type="evidence" value="ECO:0007669"/>
    <property type="project" value="TreeGrafter"/>
</dbReference>
<dbReference type="Pfam" id="PF07686">
    <property type="entry name" value="V-set"/>
    <property type="match status" value="1"/>
</dbReference>
<dbReference type="PROSITE" id="PS50835">
    <property type="entry name" value="IG_LIKE"/>
    <property type="match status" value="2"/>
</dbReference>
<gene>
    <name evidence="14" type="ORF">Z043_124712</name>
</gene>
<evidence type="ECO:0000313" key="15">
    <source>
        <dbReference type="Proteomes" id="UP000034805"/>
    </source>
</evidence>
<dbReference type="InterPro" id="IPR013106">
    <property type="entry name" value="Ig_V-set"/>
</dbReference>
<dbReference type="GO" id="GO:0071222">
    <property type="term" value="P:cellular response to lipopolysaccharide"/>
    <property type="evidence" value="ECO:0007669"/>
    <property type="project" value="TreeGrafter"/>
</dbReference>
<dbReference type="GO" id="GO:0007166">
    <property type="term" value="P:cell surface receptor signaling pathway"/>
    <property type="evidence" value="ECO:0007669"/>
    <property type="project" value="TreeGrafter"/>
</dbReference>
<keyword evidence="8" id="KW-0675">Receptor</keyword>
<dbReference type="InterPro" id="IPR051713">
    <property type="entry name" value="T-cell_Activation_Regulation"/>
</dbReference>
<dbReference type="Gene3D" id="2.60.40.10">
    <property type="entry name" value="Immunoglobulins"/>
    <property type="match status" value="2"/>
</dbReference>
<keyword evidence="3 11" id="KW-0812">Transmembrane</keyword>
<dbReference type="Proteomes" id="UP000034805">
    <property type="component" value="Unassembled WGS sequence"/>
</dbReference>
<dbReference type="InterPro" id="IPR007110">
    <property type="entry name" value="Ig-like_dom"/>
</dbReference>
<dbReference type="EMBL" id="JARO02016121">
    <property type="protein sequence ID" value="KPP57550.1"/>
    <property type="molecule type" value="Genomic_DNA"/>
</dbReference>
<dbReference type="AlphaFoldDB" id="A0A0P7UC35"/>
<feature type="chain" id="PRO_5006143229" description="Ig-like domain-containing protein" evidence="12">
    <location>
        <begin position="23"/>
        <end position="281"/>
    </location>
</feature>
<dbReference type="SMART" id="SM00409">
    <property type="entry name" value="IG"/>
    <property type="match status" value="2"/>
</dbReference>
<dbReference type="Pfam" id="PF08205">
    <property type="entry name" value="C2-set_2"/>
    <property type="match status" value="1"/>
</dbReference>
<evidence type="ECO:0000256" key="5">
    <source>
        <dbReference type="ARBA" id="ARBA00022989"/>
    </source>
</evidence>
<protein>
    <recommendedName>
        <fullName evidence="13">Ig-like domain-containing protein</fullName>
    </recommendedName>
</protein>
<evidence type="ECO:0000256" key="12">
    <source>
        <dbReference type="SAM" id="SignalP"/>
    </source>
</evidence>
<accession>A0A0P7UC35</accession>
<keyword evidence="5 11" id="KW-1133">Transmembrane helix</keyword>
<organism evidence="14 15">
    <name type="scientific">Scleropages formosus</name>
    <name type="common">Asian bonytongue</name>
    <name type="synonym">Osteoglossum formosum</name>
    <dbReference type="NCBI Taxonomy" id="113540"/>
    <lineage>
        <taxon>Eukaryota</taxon>
        <taxon>Metazoa</taxon>
        <taxon>Chordata</taxon>
        <taxon>Craniata</taxon>
        <taxon>Vertebrata</taxon>
        <taxon>Euteleostomi</taxon>
        <taxon>Actinopterygii</taxon>
        <taxon>Neopterygii</taxon>
        <taxon>Teleostei</taxon>
        <taxon>Osteoglossocephala</taxon>
        <taxon>Osteoglossomorpha</taxon>
        <taxon>Osteoglossiformes</taxon>
        <taxon>Osteoglossidae</taxon>
        <taxon>Scleropages</taxon>
    </lineage>
</organism>
<proteinExistence type="predicted"/>
<comment type="subcellular location">
    <subcellularLocation>
        <location evidence="1">Cell membrane</location>
        <topology evidence="1">Single-pass type I membrane protein</topology>
    </subcellularLocation>
</comment>
<evidence type="ECO:0000256" key="4">
    <source>
        <dbReference type="ARBA" id="ARBA00022729"/>
    </source>
</evidence>
<evidence type="ECO:0000256" key="3">
    <source>
        <dbReference type="ARBA" id="ARBA00022692"/>
    </source>
</evidence>
<dbReference type="GO" id="GO:0042102">
    <property type="term" value="P:positive regulation of T cell proliferation"/>
    <property type="evidence" value="ECO:0007669"/>
    <property type="project" value="TreeGrafter"/>
</dbReference>